<dbReference type="SMART" id="SM00415">
    <property type="entry name" value="HSF"/>
    <property type="match status" value="1"/>
</dbReference>
<dbReference type="PANTHER" id="PTHR45339">
    <property type="entry name" value="HYBRID SIGNAL TRANSDUCTION HISTIDINE KINASE J"/>
    <property type="match status" value="1"/>
</dbReference>
<dbReference type="InterPro" id="IPR036390">
    <property type="entry name" value="WH_DNA-bd_sf"/>
</dbReference>
<dbReference type="SMART" id="SM00448">
    <property type="entry name" value="REC"/>
    <property type="match status" value="1"/>
</dbReference>
<dbReference type="InterPro" id="IPR011006">
    <property type="entry name" value="CheY-like_superfamily"/>
</dbReference>
<name>A0AAW0EDU6_9AGAR</name>
<feature type="compositionally biased region" description="Low complexity" evidence="11">
    <location>
        <begin position="615"/>
        <end position="624"/>
    </location>
</feature>
<organism evidence="13 14">
    <name type="scientific">Paramarasmius palmivorus</name>
    <dbReference type="NCBI Taxonomy" id="297713"/>
    <lineage>
        <taxon>Eukaryota</taxon>
        <taxon>Fungi</taxon>
        <taxon>Dikarya</taxon>
        <taxon>Basidiomycota</taxon>
        <taxon>Agaricomycotina</taxon>
        <taxon>Agaricomycetes</taxon>
        <taxon>Agaricomycetidae</taxon>
        <taxon>Agaricales</taxon>
        <taxon>Marasmiineae</taxon>
        <taxon>Marasmiaceae</taxon>
        <taxon>Paramarasmius</taxon>
    </lineage>
</organism>
<dbReference type="InterPro" id="IPR001789">
    <property type="entry name" value="Sig_transdc_resp-reg_receiver"/>
</dbReference>
<evidence type="ECO:0000256" key="10">
    <source>
        <dbReference type="SAM" id="Coils"/>
    </source>
</evidence>
<gene>
    <name evidence="13" type="primary">SKN7</name>
    <name evidence="13" type="ORF">VNI00_000237</name>
</gene>
<evidence type="ECO:0000256" key="9">
    <source>
        <dbReference type="PROSITE-ProRule" id="PRU00169"/>
    </source>
</evidence>
<reference evidence="13 14" key="1">
    <citation type="submission" date="2024-01" db="EMBL/GenBank/DDBJ databases">
        <title>A draft genome for a cacao thread blight-causing isolate of Paramarasmius palmivorus.</title>
        <authorList>
            <person name="Baruah I.K."/>
            <person name="Bukari Y."/>
            <person name="Amoako-Attah I."/>
            <person name="Meinhardt L.W."/>
            <person name="Bailey B.A."/>
            <person name="Cohen S.P."/>
        </authorList>
    </citation>
    <scope>NUCLEOTIDE SEQUENCE [LARGE SCALE GENOMIC DNA]</scope>
    <source>
        <strain evidence="13 14">GH-12</strain>
    </source>
</reference>
<keyword evidence="10" id="KW-0175">Coiled coil</keyword>
<evidence type="ECO:0000256" key="4">
    <source>
        <dbReference type="ARBA" id="ARBA00023015"/>
    </source>
</evidence>
<feature type="compositionally biased region" description="Low complexity" evidence="11">
    <location>
        <begin position="451"/>
        <end position="462"/>
    </location>
</feature>
<keyword evidence="3" id="KW-0902">Two-component regulatory system</keyword>
<feature type="compositionally biased region" description="Polar residues" evidence="11">
    <location>
        <begin position="470"/>
        <end position="491"/>
    </location>
</feature>
<evidence type="ECO:0000256" key="8">
    <source>
        <dbReference type="ARBA" id="ARBA00062171"/>
    </source>
</evidence>
<dbReference type="PRINTS" id="PR00056">
    <property type="entry name" value="HSFDOMAIN"/>
</dbReference>
<dbReference type="PANTHER" id="PTHR45339:SF1">
    <property type="entry name" value="HYBRID SIGNAL TRANSDUCTION HISTIDINE KINASE J"/>
    <property type="match status" value="1"/>
</dbReference>
<evidence type="ECO:0000256" key="3">
    <source>
        <dbReference type="ARBA" id="ARBA00023012"/>
    </source>
</evidence>
<dbReference type="SUPFAM" id="SSF46785">
    <property type="entry name" value="Winged helix' DNA-binding domain"/>
    <property type="match status" value="1"/>
</dbReference>
<dbReference type="FunFam" id="3.40.50.2300:FF:000212">
    <property type="entry name" value="Stress response regulator/HFS transcription factor"/>
    <property type="match status" value="1"/>
</dbReference>
<feature type="region of interest" description="Disordered" evidence="11">
    <location>
        <begin position="105"/>
        <end position="153"/>
    </location>
</feature>
<keyword evidence="7" id="KW-0539">Nucleus</keyword>
<feature type="compositionally biased region" description="Basic and acidic residues" evidence="11">
    <location>
        <begin position="885"/>
        <end position="894"/>
    </location>
</feature>
<keyword evidence="4" id="KW-0805">Transcription regulation</keyword>
<keyword evidence="14" id="KW-1185">Reference proteome</keyword>
<comment type="caution">
    <text evidence="13">The sequence shown here is derived from an EMBL/GenBank/DDBJ whole genome shotgun (WGS) entry which is preliminary data.</text>
</comment>
<dbReference type="GO" id="GO:0043565">
    <property type="term" value="F:sequence-specific DNA binding"/>
    <property type="evidence" value="ECO:0007669"/>
    <property type="project" value="InterPro"/>
</dbReference>
<dbReference type="Gene3D" id="3.40.50.2300">
    <property type="match status" value="1"/>
</dbReference>
<dbReference type="CDD" id="cd17546">
    <property type="entry name" value="REC_hyHK_CKI1_RcsC-like"/>
    <property type="match status" value="1"/>
</dbReference>
<feature type="region of interest" description="Disordered" evidence="11">
    <location>
        <begin position="435"/>
        <end position="539"/>
    </location>
</feature>
<keyword evidence="13" id="KW-0418">Kinase</keyword>
<feature type="domain" description="Response regulatory" evidence="12">
    <location>
        <begin position="645"/>
        <end position="759"/>
    </location>
</feature>
<evidence type="ECO:0000256" key="11">
    <source>
        <dbReference type="SAM" id="MobiDB-lite"/>
    </source>
</evidence>
<keyword evidence="6" id="KW-0804">Transcription</keyword>
<dbReference type="PROSITE" id="PS00434">
    <property type="entry name" value="HSF_DOMAIN"/>
    <property type="match status" value="1"/>
</dbReference>
<sequence>MEDSMPATSDFVKKLYKMLEDKSFQHVVCWGPQGDCFVVKDMNEFTKSILPRLFKHSNFASFVRQLNKYDFHKVKNTDDNTFGEHAWTFRHPDFHADRRDALENIKRKVPTSRKSQANNSASTTRPLGDSSSGRAGGSGSPGPSGYYGAPGQGGMYPDSYQANALQAQIDRLTASQEEMSSHIRSLERNIGGLERNLGGLERNYHEVLLEMVGFQRNMAQQDSVMQGLIEWVLRGGGGAGGEGAASSSSSYPSSSSQPQAGPSTSSADLNSRLSLSSDNPFVPVSLAQRIINPQYRAYPADPSNETMGRTALMKMNEISRRAEGVLNGNGGGYSNGVYGGPAPPDNNVGGGPRPPSRLWSAATAAGLINPDGSVATNGVGDRQMGGWSSQDKFKTRALERIEELQKMRPASANYLSNAAARLVNAMDTFNNIHAAQAAGVPPPPPTGLGMDSQTSPTDSSSSGEEMVMPSATTPQDQGTSAASMKSESSPGINLPWIPPMGSYGEDMSSQASSSTSPASQQGSSPPTLNTATAALNNPFPDYTSNHQGLQVYTVGHLMPKSSIDDMNGNWSFDTGMMDMLGAGGNSMNNAGSSGMVGSQEARADGSSMVYDPMASSQSDPSSSSGPKKLSVRRSTFVPGWTVSPRVLLVDDDAVSRKLSSKFLQVFGCKIDVAVDGVGAVNKMNLEKYDLVLMDIVMPKLDGVSATSLIRKFDHMTPIISMTSNAKPNEIMTYYSSGMNDILPKPFTKQGLLDVLEKHLMHLKVIQQMSRSVPRSVGIPPLSDTGFEQAMTSQAALVQSSSNQLMGQNMPPSNNSMMPFDGNLGMAGGNDDNMGRINPLAGMGLTDEQYSMILAGLVSGETFAGSMSGMDGMNYDGSSTNHGQKRSTEDDNLDGRAVKRSRFEVIE</sequence>
<dbReference type="EMBL" id="JAYKXP010000001">
    <property type="protein sequence ID" value="KAK7062748.1"/>
    <property type="molecule type" value="Genomic_DNA"/>
</dbReference>
<evidence type="ECO:0000256" key="2">
    <source>
        <dbReference type="ARBA" id="ARBA00022553"/>
    </source>
</evidence>
<dbReference type="GO" id="GO:0016301">
    <property type="term" value="F:kinase activity"/>
    <property type="evidence" value="ECO:0007669"/>
    <property type="project" value="UniProtKB-KW"/>
</dbReference>
<dbReference type="GO" id="GO:0003700">
    <property type="term" value="F:DNA-binding transcription factor activity"/>
    <property type="evidence" value="ECO:0007669"/>
    <property type="project" value="InterPro"/>
</dbReference>
<dbReference type="GO" id="GO:0005634">
    <property type="term" value="C:nucleus"/>
    <property type="evidence" value="ECO:0007669"/>
    <property type="project" value="UniProtKB-SubCell"/>
</dbReference>
<dbReference type="InterPro" id="IPR000232">
    <property type="entry name" value="HSF_DNA-bd"/>
</dbReference>
<evidence type="ECO:0000256" key="6">
    <source>
        <dbReference type="ARBA" id="ARBA00023163"/>
    </source>
</evidence>
<evidence type="ECO:0000256" key="1">
    <source>
        <dbReference type="ARBA" id="ARBA00004123"/>
    </source>
</evidence>
<evidence type="ECO:0000313" key="13">
    <source>
        <dbReference type="EMBL" id="KAK7062748.1"/>
    </source>
</evidence>
<dbReference type="SUPFAM" id="SSF52172">
    <property type="entry name" value="CheY-like"/>
    <property type="match status" value="1"/>
</dbReference>
<feature type="region of interest" description="Disordered" evidence="11">
    <location>
        <begin position="592"/>
        <end position="630"/>
    </location>
</feature>
<keyword evidence="2 9" id="KW-0597">Phosphoprotein</keyword>
<dbReference type="PROSITE" id="PS50110">
    <property type="entry name" value="RESPONSE_REGULATORY"/>
    <property type="match status" value="1"/>
</dbReference>
<feature type="compositionally biased region" description="Polar residues" evidence="11">
    <location>
        <begin position="112"/>
        <end position="125"/>
    </location>
</feature>
<protein>
    <submittedName>
        <fullName evidence="13">Kinase-regulated stress-responsive transcription factor skn7</fullName>
    </submittedName>
</protein>
<dbReference type="AlphaFoldDB" id="A0AAW0EDU6"/>
<dbReference type="InterPro" id="IPR036388">
    <property type="entry name" value="WH-like_DNA-bd_sf"/>
</dbReference>
<evidence type="ECO:0000256" key="7">
    <source>
        <dbReference type="ARBA" id="ARBA00023242"/>
    </source>
</evidence>
<feature type="compositionally biased region" description="Low complexity" evidence="11">
    <location>
        <begin position="244"/>
        <end position="274"/>
    </location>
</feature>
<feature type="region of interest" description="Disordered" evidence="11">
    <location>
        <begin position="239"/>
        <end position="274"/>
    </location>
</feature>
<dbReference type="Gene3D" id="1.10.10.10">
    <property type="entry name" value="Winged helix-like DNA-binding domain superfamily/Winged helix DNA-binding domain"/>
    <property type="match status" value="1"/>
</dbReference>
<comment type="subcellular location">
    <subcellularLocation>
        <location evidence="1">Nucleus</location>
    </subcellularLocation>
</comment>
<feature type="compositionally biased region" description="Low complexity" evidence="11">
    <location>
        <begin position="508"/>
        <end position="527"/>
    </location>
</feature>
<keyword evidence="13" id="KW-0808">Transferase</keyword>
<proteinExistence type="predicted"/>
<feature type="modified residue" description="4-aspartylphosphate" evidence="9">
    <location>
        <position position="694"/>
    </location>
</feature>
<evidence type="ECO:0000313" key="14">
    <source>
        <dbReference type="Proteomes" id="UP001383192"/>
    </source>
</evidence>
<evidence type="ECO:0000256" key="5">
    <source>
        <dbReference type="ARBA" id="ARBA00023125"/>
    </source>
</evidence>
<comment type="subunit">
    <text evidence="8">Homotrimer. Homotrimerization increases the affinity of HSF1 to DNA. Interacts with transcriptional coregulator SSA1 on chromatin.</text>
</comment>
<accession>A0AAW0EDU6</accession>
<dbReference type="Proteomes" id="UP001383192">
    <property type="component" value="Unassembled WGS sequence"/>
</dbReference>
<dbReference type="FunFam" id="1.10.10.10:FF:000027">
    <property type="entry name" value="Heat shock transcription factor 1"/>
    <property type="match status" value="1"/>
</dbReference>
<evidence type="ECO:0000259" key="12">
    <source>
        <dbReference type="PROSITE" id="PS50110"/>
    </source>
</evidence>
<feature type="region of interest" description="Disordered" evidence="11">
    <location>
        <begin position="873"/>
        <end position="894"/>
    </location>
</feature>
<feature type="coiled-coil region" evidence="10">
    <location>
        <begin position="169"/>
        <end position="203"/>
    </location>
</feature>
<keyword evidence="5" id="KW-0238">DNA-binding</keyword>
<dbReference type="Pfam" id="PF00447">
    <property type="entry name" value="HSF_DNA-bind"/>
    <property type="match status" value="1"/>
</dbReference>
<dbReference type="GO" id="GO:0000160">
    <property type="term" value="P:phosphorelay signal transduction system"/>
    <property type="evidence" value="ECO:0007669"/>
    <property type="project" value="UniProtKB-KW"/>
</dbReference>
<dbReference type="Pfam" id="PF00072">
    <property type="entry name" value="Response_reg"/>
    <property type="match status" value="1"/>
</dbReference>